<keyword evidence="3" id="KW-1185">Reference proteome</keyword>
<reference evidence="2 3" key="1">
    <citation type="submission" date="2018-10" db="EMBL/GenBank/DDBJ databases">
        <title>Robbsia sp. DHC34, isolated from soil.</title>
        <authorList>
            <person name="Gao Z.-H."/>
            <person name="Qiu L.-H."/>
        </authorList>
    </citation>
    <scope>NUCLEOTIDE SEQUENCE [LARGE SCALE GENOMIC DNA]</scope>
    <source>
        <strain evidence="2 3">DHC34</strain>
    </source>
</reference>
<dbReference type="GO" id="GO:0046819">
    <property type="term" value="P:protein secretion by the type V secretion system"/>
    <property type="evidence" value="ECO:0007669"/>
    <property type="project" value="TreeGrafter"/>
</dbReference>
<dbReference type="InterPro" id="IPR051544">
    <property type="entry name" value="TPS_OM_transporter"/>
</dbReference>
<dbReference type="InterPro" id="IPR005565">
    <property type="entry name" value="Hemolysn_activator_HlyB_C"/>
</dbReference>
<name>A0A494XU88_9BURK</name>
<dbReference type="AlphaFoldDB" id="A0A494XU88"/>
<dbReference type="Proteomes" id="UP000270342">
    <property type="component" value="Unassembled WGS sequence"/>
</dbReference>
<dbReference type="Pfam" id="PF03865">
    <property type="entry name" value="ShlB"/>
    <property type="match status" value="1"/>
</dbReference>
<comment type="caution">
    <text evidence="2">The sequence shown here is derived from an EMBL/GenBank/DDBJ whole genome shotgun (WGS) entry which is preliminary data.</text>
</comment>
<protein>
    <submittedName>
        <fullName evidence="2">ShlB/FhaC/HecB family hemolysin secretion/activation protein</fullName>
    </submittedName>
</protein>
<accession>A0A494XU88</accession>
<dbReference type="PANTHER" id="PTHR34597">
    <property type="entry name" value="SLR1661 PROTEIN"/>
    <property type="match status" value="1"/>
</dbReference>
<organism evidence="2 3">
    <name type="scientific">Pararobbsia silviterrae</name>
    <dbReference type="NCBI Taxonomy" id="1792498"/>
    <lineage>
        <taxon>Bacteria</taxon>
        <taxon>Pseudomonadati</taxon>
        <taxon>Pseudomonadota</taxon>
        <taxon>Betaproteobacteria</taxon>
        <taxon>Burkholderiales</taxon>
        <taxon>Burkholderiaceae</taxon>
        <taxon>Pararobbsia</taxon>
    </lineage>
</organism>
<sequence>MASAQSEISSVSDPHAHGEIAVKVVPADGRDAAEATERVAQRIRALGDAPATYADVNRWSEALTAALRQDGFPLAQVLMTQEDWEASRHGAQVRFTVFPGRVRAITLKNASRVDDAHLQRLITRALCGQDSIPEDCLLRSVRLERATQLLQDMPGVAIEKAPQFSPGAGVGDVNVAFDLASSGKPVQADLVADNKGMPSTGSLRFGVTGSANNLFGIGDRYALTLMATDDKMWTGALSGSVPLFGSDWRATAGFTRQQYSINGLTAITGVASTSEVGVMFPFARGLDSNIWGTASYVHSRTTTDLGPVYGAQHNTIDSLRLGVQADNGDRPKYLRANVWSMQAAMNIGHQSNDSFANRVTDVAGMYAKWTTNLFGTRAITSNGNLFVMGRVNAQLANRNLDPSEKLMIGGPDAVRAYRPDEGSFDDGAVVNLGVIQRVPVATGHQLQFGAFTDFAYGRVNHAPWNGWEDGYPGVPGVSNDRLLAGYGVSVDWLTPIGATVSVSVAKPFGFASSSWVDPGKKPVQYWLSVAWTH</sequence>
<dbReference type="GO" id="GO:0008320">
    <property type="term" value="F:protein transmembrane transporter activity"/>
    <property type="evidence" value="ECO:0007669"/>
    <property type="project" value="TreeGrafter"/>
</dbReference>
<dbReference type="GO" id="GO:0098046">
    <property type="term" value="C:type V protein secretion system complex"/>
    <property type="evidence" value="ECO:0007669"/>
    <property type="project" value="TreeGrafter"/>
</dbReference>
<feature type="domain" description="Haemolysin activator HlyB C-terminal" evidence="1">
    <location>
        <begin position="181"/>
        <end position="460"/>
    </location>
</feature>
<evidence type="ECO:0000313" key="2">
    <source>
        <dbReference type="EMBL" id="RKP53402.1"/>
    </source>
</evidence>
<gene>
    <name evidence="2" type="ORF">D7S86_16965</name>
</gene>
<dbReference type="EMBL" id="RBZU01000007">
    <property type="protein sequence ID" value="RKP53402.1"/>
    <property type="molecule type" value="Genomic_DNA"/>
</dbReference>
<proteinExistence type="predicted"/>
<evidence type="ECO:0000313" key="3">
    <source>
        <dbReference type="Proteomes" id="UP000270342"/>
    </source>
</evidence>
<evidence type="ECO:0000259" key="1">
    <source>
        <dbReference type="Pfam" id="PF03865"/>
    </source>
</evidence>
<dbReference type="Gene3D" id="2.40.160.50">
    <property type="entry name" value="membrane protein fhac: a member of the omp85/tpsb transporter family"/>
    <property type="match status" value="1"/>
</dbReference>
<dbReference type="PANTHER" id="PTHR34597:SF1">
    <property type="entry name" value="HEME_HEMOPEXIN TRANSPORTER PROTEIN HUXB"/>
    <property type="match status" value="1"/>
</dbReference>
<dbReference type="OrthoDB" id="572300at2"/>